<dbReference type="PANTHER" id="PTHR43026">
    <property type="entry name" value="2-HYDROXYACID DEHYDROGENASE HOMOLOG 1-RELATED"/>
    <property type="match status" value="1"/>
</dbReference>
<dbReference type="Proteomes" id="UP000051999">
    <property type="component" value="Unassembled WGS sequence"/>
</dbReference>
<dbReference type="Gene3D" id="3.40.50.720">
    <property type="entry name" value="NAD(P)-binding Rossmann-like Domain"/>
    <property type="match status" value="2"/>
</dbReference>
<feature type="domain" description="D-isomer specific 2-hydroxyacid dehydrogenase NAD-binding" evidence="6">
    <location>
        <begin position="112"/>
        <end position="298"/>
    </location>
</feature>
<dbReference type="Pfam" id="PF02826">
    <property type="entry name" value="2-Hacid_dh_C"/>
    <property type="match status" value="1"/>
</dbReference>
<dbReference type="GO" id="GO:0051287">
    <property type="term" value="F:NAD binding"/>
    <property type="evidence" value="ECO:0007669"/>
    <property type="project" value="InterPro"/>
</dbReference>
<sequence length="330" mass="36237">MKILAYGVRDDERPYFKAWQTAHPEVTVSLTPAILDEHSVDEAAGCDGISILQTDPVGPAVFERLVKENVRSVSSRIVGTDAMALDTAKKLGIKVTNVPAYSPAAIAEFTVSQLLQLLRNTRRFEAKIHAQDFRWAPDVSQELNQQIVGVIGTGRIGRAAIQIYRGFGAKVVAYDVYHNPELEKEGIYVDSLADLYQASTVITLHAPATKDDFHMLDQDAFAQMNDGVWIVNAGRGTLIDSQALITALDSGKVAGAALDTYEKELPIFNHDLRGQQIDDPTFNNLFARENVLMTPHIAFYTNVAVKNMVTVSLDHNLSLIQTGASEDQVI</sequence>
<dbReference type="PANTHER" id="PTHR43026:SF1">
    <property type="entry name" value="2-HYDROXYACID DEHYDROGENASE HOMOLOG 1-RELATED"/>
    <property type="match status" value="1"/>
</dbReference>
<evidence type="ECO:0000256" key="3">
    <source>
        <dbReference type="ARBA" id="ARBA00023027"/>
    </source>
</evidence>
<organism evidence="7 8">
    <name type="scientific">Furfurilactobacillus rossiae DSM 15814</name>
    <dbReference type="NCBI Taxonomy" id="1114972"/>
    <lineage>
        <taxon>Bacteria</taxon>
        <taxon>Bacillati</taxon>
        <taxon>Bacillota</taxon>
        <taxon>Bacilli</taxon>
        <taxon>Lactobacillales</taxon>
        <taxon>Lactobacillaceae</taxon>
        <taxon>Furfurilactobacillus</taxon>
    </lineage>
</organism>
<comment type="caution">
    <text evidence="7">The sequence shown here is derived from an EMBL/GenBank/DDBJ whole genome shotgun (WGS) entry which is preliminary data.</text>
</comment>
<dbReference type="InterPro" id="IPR006139">
    <property type="entry name" value="D-isomer_2_OHA_DH_cat_dom"/>
</dbReference>
<dbReference type="OrthoDB" id="9805416at2"/>
<dbReference type="SUPFAM" id="SSF51735">
    <property type="entry name" value="NAD(P)-binding Rossmann-fold domains"/>
    <property type="match status" value="1"/>
</dbReference>
<proteinExistence type="inferred from homology"/>
<dbReference type="InterPro" id="IPR029752">
    <property type="entry name" value="D-isomer_DH_CS1"/>
</dbReference>
<dbReference type="STRING" id="1114972.FD35_GL000113"/>
<dbReference type="eggNOG" id="COG1052">
    <property type="taxonomic scope" value="Bacteria"/>
</dbReference>
<comment type="similarity">
    <text evidence="1 4">Belongs to the D-isomer specific 2-hydroxyacid dehydrogenase family.</text>
</comment>
<dbReference type="PATRIC" id="fig|1114972.6.peg.114"/>
<protein>
    <submittedName>
        <fullName evidence="7">D-lactate dehydrogenase</fullName>
    </submittedName>
</protein>
<evidence type="ECO:0000256" key="2">
    <source>
        <dbReference type="ARBA" id="ARBA00023002"/>
    </source>
</evidence>
<evidence type="ECO:0000259" key="6">
    <source>
        <dbReference type="Pfam" id="PF02826"/>
    </source>
</evidence>
<dbReference type="GO" id="GO:0008720">
    <property type="term" value="F:D-lactate dehydrogenase (NAD+) activity"/>
    <property type="evidence" value="ECO:0007669"/>
    <property type="project" value="TreeGrafter"/>
</dbReference>
<keyword evidence="2 4" id="KW-0560">Oxidoreductase</keyword>
<keyword evidence="3" id="KW-0520">NAD</keyword>
<evidence type="ECO:0000313" key="7">
    <source>
        <dbReference type="EMBL" id="KRL57106.1"/>
    </source>
</evidence>
<evidence type="ECO:0000256" key="1">
    <source>
        <dbReference type="ARBA" id="ARBA00005854"/>
    </source>
</evidence>
<accession>A0A0R1RSQ7</accession>
<feature type="domain" description="D-isomer specific 2-hydroxyacid dehydrogenase catalytic" evidence="5">
    <location>
        <begin position="7"/>
        <end position="329"/>
    </location>
</feature>
<dbReference type="RefSeq" id="WP_017261992.1">
    <property type="nucleotide sequence ID" value="NZ_AUAW01000001.1"/>
</dbReference>
<dbReference type="InterPro" id="IPR029753">
    <property type="entry name" value="D-isomer_DH_CS"/>
</dbReference>
<evidence type="ECO:0000256" key="4">
    <source>
        <dbReference type="RuleBase" id="RU003719"/>
    </source>
</evidence>
<dbReference type="Pfam" id="PF00389">
    <property type="entry name" value="2-Hacid_dh"/>
    <property type="match status" value="1"/>
</dbReference>
<name>A0A0R1RSQ7_9LACO</name>
<dbReference type="SUPFAM" id="SSF52283">
    <property type="entry name" value="Formate/glycerate dehydrogenase catalytic domain-like"/>
    <property type="match status" value="1"/>
</dbReference>
<dbReference type="EMBL" id="AZFF01000001">
    <property type="protein sequence ID" value="KRL57106.1"/>
    <property type="molecule type" value="Genomic_DNA"/>
</dbReference>
<dbReference type="InterPro" id="IPR006140">
    <property type="entry name" value="D-isomer_DH_NAD-bd"/>
</dbReference>
<evidence type="ECO:0000313" key="8">
    <source>
        <dbReference type="Proteomes" id="UP000051999"/>
    </source>
</evidence>
<dbReference type="InterPro" id="IPR036291">
    <property type="entry name" value="NAD(P)-bd_dom_sf"/>
</dbReference>
<dbReference type="AlphaFoldDB" id="A0A0R1RSQ7"/>
<reference evidence="7 8" key="1">
    <citation type="journal article" date="2015" name="Genome Announc.">
        <title>Expanding the biotechnology potential of lactobacilli through comparative genomics of 213 strains and associated genera.</title>
        <authorList>
            <person name="Sun Z."/>
            <person name="Harris H.M."/>
            <person name="McCann A."/>
            <person name="Guo C."/>
            <person name="Argimon S."/>
            <person name="Zhang W."/>
            <person name="Yang X."/>
            <person name="Jeffery I.B."/>
            <person name="Cooney J.C."/>
            <person name="Kagawa T.F."/>
            <person name="Liu W."/>
            <person name="Song Y."/>
            <person name="Salvetti E."/>
            <person name="Wrobel A."/>
            <person name="Rasinkangas P."/>
            <person name="Parkhill J."/>
            <person name="Rea M.C."/>
            <person name="O'Sullivan O."/>
            <person name="Ritari J."/>
            <person name="Douillard F.P."/>
            <person name="Paul Ross R."/>
            <person name="Yang R."/>
            <person name="Briner A.E."/>
            <person name="Felis G.E."/>
            <person name="de Vos W.M."/>
            <person name="Barrangou R."/>
            <person name="Klaenhammer T.R."/>
            <person name="Caufield P.W."/>
            <person name="Cui Y."/>
            <person name="Zhang H."/>
            <person name="O'Toole P.W."/>
        </authorList>
    </citation>
    <scope>NUCLEOTIDE SEQUENCE [LARGE SCALE GENOMIC DNA]</scope>
    <source>
        <strain evidence="7 8">DSM 15814</strain>
    </source>
</reference>
<dbReference type="CDD" id="cd12186">
    <property type="entry name" value="LDH"/>
    <property type="match status" value="1"/>
</dbReference>
<keyword evidence="8" id="KW-1185">Reference proteome</keyword>
<dbReference type="InterPro" id="IPR058205">
    <property type="entry name" value="D-LDH-like"/>
</dbReference>
<evidence type="ECO:0000259" key="5">
    <source>
        <dbReference type="Pfam" id="PF00389"/>
    </source>
</evidence>
<gene>
    <name evidence="7" type="ORF">FD35_GL000113</name>
</gene>
<dbReference type="PROSITE" id="PS00065">
    <property type="entry name" value="D_2_HYDROXYACID_DH_1"/>
    <property type="match status" value="1"/>
</dbReference>
<dbReference type="PROSITE" id="PS00671">
    <property type="entry name" value="D_2_HYDROXYACID_DH_3"/>
    <property type="match status" value="1"/>
</dbReference>